<sequence>MGTGPTLHTRASLALVGGVGWKGMRPGCARTSGVAAVYRLGIPWPSVKGISCVNSCGKTGHLARLCPDRSYAARVATGVVEAVPVPASDTVPHDAPVIAPVSDTSAPWRLCSPFRVRPLPDRTCQLPACPLRQSRTKRGDGTSGVAAAQDAACTGSPVATPAIGDTSRAPSQPAQETLSGPDSDCQWRTALQPYSCG</sequence>
<gene>
    <name evidence="2" type="ORF">BSL78_00916</name>
</gene>
<keyword evidence="3" id="KW-1185">Reference proteome</keyword>
<evidence type="ECO:0000313" key="2">
    <source>
        <dbReference type="EMBL" id="PIK62193.1"/>
    </source>
</evidence>
<evidence type="ECO:0000313" key="3">
    <source>
        <dbReference type="Proteomes" id="UP000230750"/>
    </source>
</evidence>
<dbReference type="Proteomes" id="UP000230750">
    <property type="component" value="Unassembled WGS sequence"/>
</dbReference>
<dbReference type="EMBL" id="MRZV01000017">
    <property type="protein sequence ID" value="PIK62193.1"/>
    <property type="molecule type" value="Genomic_DNA"/>
</dbReference>
<feature type="region of interest" description="Disordered" evidence="1">
    <location>
        <begin position="155"/>
        <end position="186"/>
    </location>
</feature>
<protein>
    <recommendedName>
        <fullName evidence="4">CCHC-type domain-containing protein</fullName>
    </recommendedName>
</protein>
<accession>A0A2G8LPK6</accession>
<name>A0A2G8LPK6_STIJA</name>
<comment type="caution">
    <text evidence="2">The sequence shown here is derived from an EMBL/GenBank/DDBJ whole genome shotgun (WGS) entry which is preliminary data.</text>
</comment>
<reference evidence="2 3" key="1">
    <citation type="journal article" date="2017" name="PLoS Biol.">
        <title>The sea cucumber genome provides insights into morphological evolution and visceral regeneration.</title>
        <authorList>
            <person name="Zhang X."/>
            <person name="Sun L."/>
            <person name="Yuan J."/>
            <person name="Sun Y."/>
            <person name="Gao Y."/>
            <person name="Zhang L."/>
            <person name="Li S."/>
            <person name="Dai H."/>
            <person name="Hamel J.F."/>
            <person name="Liu C."/>
            <person name="Yu Y."/>
            <person name="Liu S."/>
            <person name="Lin W."/>
            <person name="Guo K."/>
            <person name="Jin S."/>
            <person name="Xu P."/>
            <person name="Storey K.B."/>
            <person name="Huan P."/>
            <person name="Zhang T."/>
            <person name="Zhou Y."/>
            <person name="Zhang J."/>
            <person name="Lin C."/>
            <person name="Li X."/>
            <person name="Xing L."/>
            <person name="Huo D."/>
            <person name="Sun M."/>
            <person name="Wang L."/>
            <person name="Mercier A."/>
            <person name="Li F."/>
            <person name="Yang H."/>
            <person name="Xiang J."/>
        </authorList>
    </citation>
    <scope>NUCLEOTIDE SEQUENCE [LARGE SCALE GENOMIC DNA]</scope>
    <source>
        <strain evidence="2">Shaxun</strain>
        <tissue evidence="2">Muscle</tissue>
    </source>
</reference>
<dbReference type="AlphaFoldDB" id="A0A2G8LPK6"/>
<feature type="compositionally biased region" description="Polar residues" evidence="1">
    <location>
        <begin position="168"/>
        <end position="180"/>
    </location>
</feature>
<proteinExistence type="predicted"/>
<evidence type="ECO:0008006" key="4">
    <source>
        <dbReference type="Google" id="ProtNLM"/>
    </source>
</evidence>
<evidence type="ECO:0000256" key="1">
    <source>
        <dbReference type="SAM" id="MobiDB-lite"/>
    </source>
</evidence>
<organism evidence="2 3">
    <name type="scientific">Stichopus japonicus</name>
    <name type="common">Sea cucumber</name>
    <dbReference type="NCBI Taxonomy" id="307972"/>
    <lineage>
        <taxon>Eukaryota</taxon>
        <taxon>Metazoa</taxon>
        <taxon>Echinodermata</taxon>
        <taxon>Eleutherozoa</taxon>
        <taxon>Echinozoa</taxon>
        <taxon>Holothuroidea</taxon>
        <taxon>Aspidochirotacea</taxon>
        <taxon>Aspidochirotida</taxon>
        <taxon>Stichopodidae</taxon>
        <taxon>Apostichopus</taxon>
    </lineage>
</organism>